<dbReference type="InterPro" id="IPR035093">
    <property type="entry name" value="RelE/ParE_toxin_dom_sf"/>
</dbReference>
<keyword evidence="2" id="KW-1277">Toxin-antitoxin system</keyword>
<evidence type="ECO:0000313" key="3">
    <source>
        <dbReference type="EMBL" id="GAA3945410.1"/>
    </source>
</evidence>
<dbReference type="Proteomes" id="UP001501591">
    <property type="component" value="Unassembled WGS sequence"/>
</dbReference>
<dbReference type="PANTHER" id="PTHR35601:SF1">
    <property type="entry name" value="TOXIN RELE"/>
    <property type="match status" value="1"/>
</dbReference>
<evidence type="ECO:0000256" key="2">
    <source>
        <dbReference type="ARBA" id="ARBA00022649"/>
    </source>
</evidence>
<gene>
    <name evidence="3" type="ORF">GCM10022383_23960</name>
</gene>
<name>A0ABP7NH07_9MICO</name>
<evidence type="ECO:0000313" key="4">
    <source>
        <dbReference type="Proteomes" id="UP001501591"/>
    </source>
</evidence>
<dbReference type="RefSeq" id="WP_344819929.1">
    <property type="nucleotide sequence ID" value="NZ_BAABCP010000002.1"/>
</dbReference>
<dbReference type="PANTHER" id="PTHR35601">
    <property type="entry name" value="TOXIN RELE"/>
    <property type="match status" value="1"/>
</dbReference>
<dbReference type="NCBIfam" id="TIGR02385">
    <property type="entry name" value="RelE_StbE"/>
    <property type="match status" value="1"/>
</dbReference>
<accession>A0ABP7NH07</accession>
<dbReference type="SUPFAM" id="SSF143011">
    <property type="entry name" value="RelE-like"/>
    <property type="match status" value="1"/>
</dbReference>
<organism evidence="3 4">
    <name type="scientific">Microbacterium soli</name>
    <dbReference type="NCBI Taxonomy" id="446075"/>
    <lineage>
        <taxon>Bacteria</taxon>
        <taxon>Bacillati</taxon>
        <taxon>Actinomycetota</taxon>
        <taxon>Actinomycetes</taxon>
        <taxon>Micrococcales</taxon>
        <taxon>Microbacteriaceae</taxon>
        <taxon>Microbacterium</taxon>
    </lineage>
</organism>
<comment type="caution">
    <text evidence="3">The sequence shown here is derived from an EMBL/GenBank/DDBJ whole genome shotgun (WGS) entry which is preliminary data.</text>
</comment>
<evidence type="ECO:0000256" key="1">
    <source>
        <dbReference type="ARBA" id="ARBA00006226"/>
    </source>
</evidence>
<dbReference type="Pfam" id="PF05016">
    <property type="entry name" value="ParE_toxin"/>
    <property type="match status" value="1"/>
</dbReference>
<comment type="similarity">
    <text evidence="1">Belongs to the RelE toxin family.</text>
</comment>
<sequence>MSGATAYTVGLASAARRDLKKLPVKEQRVLRDAILGLKVDPRPNGCTKLTGRDAYRLRVGNYRVIYEINDTEVIVTVVRVGHRRDIYQNL</sequence>
<dbReference type="EMBL" id="BAABCP010000002">
    <property type="protein sequence ID" value="GAA3945410.1"/>
    <property type="molecule type" value="Genomic_DNA"/>
</dbReference>
<dbReference type="Gene3D" id="3.30.2310.20">
    <property type="entry name" value="RelE-like"/>
    <property type="match status" value="1"/>
</dbReference>
<protein>
    <submittedName>
        <fullName evidence="3">Type II toxin-antitoxin system RelE/ParE family toxin</fullName>
    </submittedName>
</protein>
<reference evidence="4" key="1">
    <citation type="journal article" date="2019" name="Int. J. Syst. Evol. Microbiol.">
        <title>The Global Catalogue of Microorganisms (GCM) 10K type strain sequencing project: providing services to taxonomists for standard genome sequencing and annotation.</title>
        <authorList>
            <consortium name="The Broad Institute Genomics Platform"/>
            <consortium name="The Broad Institute Genome Sequencing Center for Infectious Disease"/>
            <person name="Wu L."/>
            <person name="Ma J."/>
        </authorList>
    </citation>
    <scope>NUCLEOTIDE SEQUENCE [LARGE SCALE GENOMIC DNA]</scope>
    <source>
        <strain evidence="4">JCM 17024</strain>
    </source>
</reference>
<proteinExistence type="inferred from homology"/>
<keyword evidence="4" id="KW-1185">Reference proteome</keyword>
<dbReference type="InterPro" id="IPR007712">
    <property type="entry name" value="RelE/ParE_toxin"/>
</dbReference>